<protein>
    <submittedName>
        <fullName evidence="2">Alkylhydroperoxidase family enzyme, contains CxxC motif</fullName>
    </submittedName>
</protein>
<dbReference type="EMBL" id="FSQT01000001">
    <property type="protein sequence ID" value="SIM52454.1"/>
    <property type="molecule type" value="Genomic_DNA"/>
</dbReference>
<keyword evidence="3" id="KW-1185">Reference proteome</keyword>
<evidence type="ECO:0000259" key="1">
    <source>
        <dbReference type="Pfam" id="PF02627"/>
    </source>
</evidence>
<evidence type="ECO:0000313" key="2">
    <source>
        <dbReference type="EMBL" id="SIM52454.1"/>
    </source>
</evidence>
<sequence>MPGFGFATGRTSAMIRCTLLPRSARPYGRSFRCAPAAALKSGADVSVTVRLDAKVKTAISSIPKDAWTTIEYTDADYDEQTSRFSRSLSHPRPGRCLHGMTTYHPVDTATDTGGDMEHTTRIPPAEITGVKGALIKRMIEKKLGKVPTAVGVYWHNPKVLFASFGLGGKLQKWDACDEGLKSFAHMAVASLVGCTWCLDFNYFETRNKGLDVEKAREIPRWREVDVFTPLERDVLEYAEAMSQTPPTVTDELVDRLHAELGPSAVVELTSVIAFANMSTRGNVALGIESDGFAATCGLKPLAERPGVASAS</sequence>
<dbReference type="Proteomes" id="UP000185124">
    <property type="component" value="Unassembled WGS sequence"/>
</dbReference>
<dbReference type="STRING" id="709881.SAMN04489832_0406"/>
<reference evidence="3" key="1">
    <citation type="submission" date="2016-12" db="EMBL/GenBank/DDBJ databases">
        <authorList>
            <person name="Varghese N."/>
            <person name="Submissions S."/>
        </authorList>
    </citation>
    <scope>NUCLEOTIDE SEQUENCE [LARGE SCALE GENOMIC DNA]</scope>
    <source>
        <strain evidence="3">DSM 45599</strain>
    </source>
</reference>
<dbReference type="PANTHER" id="PTHR34846">
    <property type="entry name" value="4-CARBOXYMUCONOLACTONE DECARBOXYLASE FAMILY PROTEIN (AFU_ORTHOLOGUE AFUA_6G11590)"/>
    <property type="match status" value="1"/>
</dbReference>
<name>A0A1N5TVB7_9ACTN</name>
<dbReference type="AlphaFoldDB" id="A0A1N5TVB7"/>
<feature type="domain" description="Carboxymuconolactone decarboxylase-like" evidence="1">
    <location>
        <begin position="173"/>
        <end position="240"/>
    </location>
</feature>
<dbReference type="SUPFAM" id="SSF69118">
    <property type="entry name" value="AhpD-like"/>
    <property type="match status" value="1"/>
</dbReference>
<accession>A0A1N5TVB7</accession>
<keyword evidence="2" id="KW-0560">Oxidoreductase</keyword>
<evidence type="ECO:0000313" key="3">
    <source>
        <dbReference type="Proteomes" id="UP000185124"/>
    </source>
</evidence>
<gene>
    <name evidence="2" type="ORF">SAMN04489832_0406</name>
</gene>
<dbReference type="Gene3D" id="1.20.1290.10">
    <property type="entry name" value="AhpD-like"/>
    <property type="match status" value="1"/>
</dbReference>
<dbReference type="InterPro" id="IPR003779">
    <property type="entry name" value="CMD-like"/>
</dbReference>
<keyword evidence="2" id="KW-0575">Peroxidase</keyword>
<dbReference type="GO" id="GO:0051920">
    <property type="term" value="F:peroxiredoxin activity"/>
    <property type="evidence" value="ECO:0007669"/>
    <property type="project" value="InterPro"/>
</dbReference>
<dbReference type="Pfam" id="PF02627">
    <property type="entry name" value="CMD"/>
    <property type="match status" value="1"/>
</dbReference>
<organism evidence="2 3">
    <name type="scientific">Micromonospora cremea</name>
    <dbReference type="NCBI Taxonomy" id="709881"/>
    <lineage>
        <taxon>Bacteria</taxon>
        <taxon>Bacillati</taxon>
        <taxon>Actinomycetota</taxon>
        <taxon>Actinomycetes</taxon>
        <taxon>Micromonosporales</taxon>
        <taxon>Micromonosporaceae</taxon>
        <taxon>Micromonospora</taxon>
    </lineage>
</organism>
<dbReference type="PANTHER" id="PTHR34846:SF10">
    <property type="entry name" value="CYTOPLASMIC PROTEIN"/>
    <property type="match status" value="1"/>
</dbReference>
<proteinExistence type="predicted"/>
<dbReference type="InterPro" id="IPR029032">
    <property type="entry name" value="AhpD-like"/>
</dbReference>